<feature type="compositionally biased region" description="Polar residues" evidence="3">
    <location>
        <begin position="208"/>
        <end position="232"/>
    </location>
</feature>
<organism evidence="5 6">
    <name type="scientific">Armillaria ostoyae</name>
    <name type="common">Armillaria root rot fungus</name>
    <dbReference type="NCBI Taxonomy" id="47428"/>
    <lineage>
        <taxon>Eukaryota</taxon>
        <taxon>Fungi</taxon>
        <taxon>Dikarya</taxon>
        <taxon>Basidiomycota</taxon>
        <taxon>Agaricomycotina</taxon>
        <taxon>Agaricomycetes</taxon>
        <taxon>Agaricomycetidae</taxon>
        <taxon>Agaricales</taxon>
        <taxon>Marasmiineae</taxon>
        <taxon>Physalacriaceae</taxon>
        <taxon>Armillaria</taxon>
    </lineage>
</organism>
<keyword evidence="2" id="KW-0862">Zinc</keyword>
<protein>
    <recommendedName>
        <fullName evidence="4">CCHC-type domain-containing protein</fullName>
    </recommendedName>
</protein>
<dbReference type="PROSITE" id="PS50158">
    <property type="entry name" value="ZF_CCHC"/>
    <property type="match status" value="1"/>
</dbReference>
<dbReference type="SUPFAM" id="SSF57756">
    <property type="entry name" value="Retrovirus zinc finger-like domains"/>
    <property type="match status" value="1"/>
</dbReference>
<keyword evidence="2" id="KW-0479">Metal-binding</keyword>
<dbReference type="EMBL" id="FUEG01000069">
    <property type="protein sequence ID" value="SJL18796.1"/>
    <property type="molecule type" value="Genomic_DNA"/>
</dbReference>
<keyword evidence="6" id="KW-1185">Reference proteome</keyword>
<feature type="compositionally biased region" description="Basic and acidic residues" evidence="3">
    <location>
        <begin position="393"/>
        <end position="407"/>
    </location>
</feature>
<keyword evidence="2" id="KW-0863">Zinc-finger</keyword>
<dbReference type="AlphaFoldDB" id="A0A284SCT3"/>
<keyword evidence="1" id="KW-0507">mRNA processing</keyword>
<feature type="region of interest" description="Disordered" evidence="3">
    <location>
        <begin position="376"/>
        <end position="407"/>
    </location>
</feature>
<feature type="domain" description="CCHC-type" evidence="4">
    <location>
        <begin position="268"/>
        <end position="281"/>
    </location>
</feature>
<sequence length="479" mass="52849">MPQPIGHAPPDAAYLGIKPILMQPPKAFKGAHDDIEHFVGDCITYFKVFSFYFLLDSQTVPFTTSYFEGPAKEWWVYKRPEFWANNDNNTVAARFRYPIWPEFVAMLTAQFRDPAVEIFFYELEKEAKLAGRCSDEGEQGTLIAAVRRGLPESYTSMIANIRRDIPQTYSEWKARILVMYDERQKNYAFDQHLNHCNNRQPYKGAAPTATSNTKAGGTTSLSSGKPMSSTVPSGGHDTGGRWLAHLGTTFGGAGTPMDIRQMRAQGLCFRCHKKGHLSKDCLEKKDFRDIRQGGGKSSGGLGSDSPMIAKDLYTGARSFPAGQSYSTFLVTSCLNTHSNIPAPNFTAFNVPRTTSIPVPESQNRYAALSVDKCNNDDNDTDIPLKGSNNRSPARAEAKAVKPTGHEAESLSTLCNRGANRYMSSLHGETQLTKVSGKKSPTIVTPIDTASQPHRMDGTWAKLKYTPCEVPSTDEQAALT</sequence>
<evidence type="ECO:0000256" key="2">
    <source>
        <dbReference type="PROSITE-ProRule" id="PRU00047"/>
    </source>
</evidence>
<accession>A0A284SCT3</accession>
<dbReference type="GO" id="GO:0006397">
    <property type="term" value="P:mRNA processing"/>
    <property type="evidence" value="ECO:0007669"/>
    <property type="project" value="UniProtKB-KW"/>
</dbReference>
<gene>
    <name evidence="5" type="ORF">ARMOST_22397</name>
</gene>
<feature type="region of interest" description="Disordered" evidence="3">
    <location>
        <begin position="199"/>
        <end position="237"/>
    </location>
</feature>
<dbReference type="GO" id="GO:0008270">
    <property type="term" value="F:zinc ion binding"/>
    <property type="evidence" value="ECO:0007669"/>
    <property type="project" value="UniProtKB-KW"/>
</dbReference>
<dbReference type="SMART" id="SM00343">
    <property type="entry name" value="ZnF_C2HC"/>
    <property type="match status" value="1"/>
</dbReference>
<evidence type="ECO:0000313" key="6">
    <source>
        <dbReference type="Proteomes" id="UP000219338"/>
    </source>
</evidence>
<evidence type="ECO:0000259" key="4">
    <source>
        <dbReference type="PROSITE" id="PS50158"/>
    </source>
</evidence>
<proteinExistence type="predicted"/>
<evidence type="ECO:0000256" key="3">
    <source>
        <dbReference type="SAM" id="MobiDB-lite"/>
    </source>
</evidence>
<dbReference type="InterPro" id="IPR001878">
    <property type="entry name" value="Znf_CCHC"/>
</dbReference>
<dbReference type="Proteomes" id="UP000219338">
    <property type="component" value="Unassembled WGS sequence"/>
</dbReference>
<evidence type="ECO:0000256" key="1">
    <source>
        <dbReference type="ARBA" id="ARBA00022664"/>
    </source>
</evidence>
<dbReference type="GO" id="GO:0003676">
    <property type="term" value="F:nucleic acid binding"/>
    <property type="evidence" value="ECO:0007669"/>
    <property type="project" value="InterPro"/>
</dbReference>
<dbReference type="InterPro" id="IPR036875">
    <property type="entry name" value="Znf_CCHC_sf"/>
</dbReference>
<reference evidence="6" key="1">
    <citation type="journal article" date="2017" name="Nat. Ecol. Evol.">
        <title>Genome expansion and lineage-specific genetic innovations in the forest pathogenic fungi Armillaria.</title>
        <authorList>
            <person name="Sipos G."/>
            <person name="Prasanna A.N."/>
            <person name="Walter M.C."/>
            <person name="O'Connor E."/>
            <person name="Balint B."/>
            <person name="Krizsan K."/>
            <person name="Kiss B."/>
            <person name="Hess J."/>
            <person name="Varga T."/>
            <person name="Slot J."/>
            <person name="Riley R."/>
            <person name="Boka B."/>
            <person name="Rigling D."/>
            <person name="Barry K."/>
            <person name="Lee J."/>
            <person name="Mihaltcheva S."/>
            <person name="LaButti K."/>
            <person name="Lipzen A."/>
            <person name="Waldron R."/>
            <person name="Moloney N.M."/>
            <person name="Sperisen C."/>
            <person name="Kredics L."/>
            <person name="Vagvoelgyi C."/>
            <person name="Patrignani A."/>
            <person name="Fitzpatrick D."/>
            <person name="Nagy I."/>
            <person name="Doyle S."/>
            <person name="Anderson J.B."/>
            <person name="Grigoriev I.V."/>
            <person name="Gueldener U."/>
            <person name="Muensterkoetter M."/>
            <person name="Nagy L.G."/>
        </authorList>
    </citation>
    <scope>NUCLEOTIDE SEQUENCE [LARGE SCALE GENOMIC DNA]</scope>
    <source>
        <strain evidence="6">C18/9</strain>
    </source>
</reference>
<name>A0A284SCT3_ARMOS</name>
<dbReference type="Gene3D" id="4.10.60.10">
    <property type="entry name" value="Zinc finger, CCHC-type"/>
    <property type="match status" value="1"/>
</dbReference>
<evidence type="ECO:0000313" key="5">
    <source>
        <dbReference type="EMBL" id="SJL18796.1"/>
    </source>
</evidence>